<name>A0A0K2T7U9_LEPSM</name>
<reference evidence="1" key="1">
    <citation type="submission" date="2014-05" db="EMBL/GenBank/DDBJ databases">
        <authorList>
            <person name="Chronopoulou M."/>
        </authorList>
    </citation>
    <scope>NUCLEOTIDE SEQUENCE</scope>
    <source>
        <tissue evidence="1">Whole organism</tissue>
    </source>
</reference>
<sequence length="54" mass="6284">MAITLNKSHSQTFGKLSSNTVSFKKMVSKMPLENKFETQICLQFFYRCFIDAPF</sequence>
<accession>A0A0K2T7U9</accession>
<protein>
    <submittedName>
        <fullName evidence="1">Uncharacterized protein</fullName>
    </submittedName>
</protein>
<evidence type="ECO:0000313" key="1">
    <source>
        <dbReference type="EMBL" id="CDW22174.1"/>
    </source>
</evidence>
<dbReference type="AlphaFoldDB" id="A0A0K2T7U9"/>
<dbReference type="EMBL" id="HACA01004813">
    <property type="protein sequence ID" value="CDW22174.1"/>
    <property type="molecule type" value="Transcribed_RNA"/>
</dbReference>
<organism evidence="1">
    <name type="scientific">Lepeophtheirus salmonis</name>
    <name type="common">Salmon louse</name>
    <name type="synonym">Caligus salmonis</name>
    <dbReference type="NCBI Taxonomy" id="72036"/>
    <lineage>
        <taxon>Eukaryota</taxon>
        <taxon>Metazoa</taxon>
        <taxon>Ecdysozoa</taxon>
        <taxon>Arthropoda</taxon>
        <taxon>Crustacea</taxon>
        <taxon>Multicrustacea</taxon>
        <taxon>Hexanauplia</taxon>
        <taxon>Copepoda</taxon>
        <taxon>Siphonostomatoida</taxon>
        <taxon>Caligidae</taxon>
        <taxon>Lepeophtheirus</taxon>
    </lineage>
</organism>
<proteinExistence type="predicted"/>